<dbReference type="EMBL" id="PDNA01000018">
    <property type="protein sequence ID" value="PGH23946.1"/>
    <property type="molecule type" value="Genomic_DNA"/>
</dbReference>
<protein>
    <submittedName>
        <fullName evidence="2">Uncharacterized protein</fullName>
    </submittedName>
</protein>
<sequence>MPSEVIPTATSSASGVSAATVRIFDPPFQLHVVGEQITDLLNTTKHVLDQLHEAKRLRRLKESLLDPVERKWIDRAIADAEAASHAVANLLEPGRVEYETRNGKIGLRTRMAWVLRDRRRATDKCLLLLACQNSLLTAISHLHTRKPAVISPVSNATISGCEKEIDVNNEGQALQSYEMSKMLGWRRSNRTTHSDDSLSKATTRNAEAWEMP</sequence>
<feature type="region of interest" description="Disordered" evidence="1">
    <location>
        <begin position="188"/>
        <end position="212"/>
    </location>
</feature>
<dbReference type="AlphaFoldDB" id="A0A2B7YQJ5"/>
<dbReference type="STRING" id="1447883.A0A2B7YQJ5"/>
<name>A0A2B7YQJ5_POLH7</name>
<organism evidence="2 3">
    <name type="scientific">Polytolypa hystricis (strain UAMH7299)</name>
    <dbReference type="NCBI Taxonomy" id="1447883"/>
    <lineage>
        <taxon>Eukaryota</taxon>
        <taxon>Fungi</taxon>
        <taxon>Dikarya</taxon>
        <taxon>Ascomycota</taxon>
        <taxon>Pezizomycotina</taxon>
        <taxon>Eurotiomycetes</taxon>
        <taxon>Eurotiomycetidae</taxon>
        <taxon>Onygenales</taxon>
        <taxon>Onygenales incertae sedis</taxon>
        <taxon>Polytolypa</taxon>
    </lineage>
</organism>
<accession>A0A2B7YQJ5</accession>
<evidence type="ECO:0000313" key="3">
    <source>
        <dbReference type="Proteomes" id="UP000224634"/>
    </source>
</evidence>
<evidence type="ECO:0000256" key="1">
    <source>
        <dbReference type="SAM" id="MobiDB-lite"/>
    </source>
</evidence>
<dbReference type="Proteomes" id="UP000224634">
    <property type="component" value="Unassembled WGS sequence"/>
</dbReference>
<keyword evidence="3" id="KW-1185">Reference proteome</keyword>
<proteinExistence type="predicted"/>
<dbReference type="OrthoDB" id="4188294at2759"/>
<reference evidence="2 3" key="1">
    <citation type="submission" date="2017-10" db="EMBL/GenBank/DDBJ databases">
        <title>Comparative genomics in systemic dimorphic fungi from Ajellomycetaceae.</title>
        <authorList>
            <person name="Munoz J.F."/>
            <person name="Mcewen J.G."/>
            <person name="Clay O.K."/>
            <person name="Cuomo C.A."/>
        </authorList>
    </citation>
    <scope>NUCLEOTIDE SEQUENCE [LARGE SCALE GENOMIC DNA]</scope>
    <source>
        <strain evidence="2 3">UAMH7299</strain>
    </source>
</reference>
<gene>
    <name evidence="2" type="ORF">AJ80_02008</name>
</gene>
<comment type="caution">
    <text evidence="2">The sequence shown here is derived from an EMBL/GenBank/DDBJ whole genome shotgun (WGS) entry which is preliminary data.</text>
</comment>
<evidence type="ECO:0000313" key="2">
    <source>
        <dbReference type="EMBL" id="PGH23946.1"/>
    </source>
</evidence>